<comment type="caution">
    <text evidence="1">The sequence shown here is derived from an EMBL/GenBank/DDBJ whole genome shotgun (WGS) entry which is preliminary data.</text>
</comment>
<reference evidence="1 2" key="1">
    <citation type="journal article" date="2019" name="PLoS Negl. Trop. Dis.">
        <title>Whole genome sequencing of Entamoeba nuttalli reveals mammalian host-related molecular signatures and a novel octapeptide-repeat surface protein.</title>
        <authorList>
            <person name="Tanaka M."/>
            <person name="Makiuchi T."/>
            <person name="Komiyama T."/>
            <person name="Shiina T."/>
            <person name="Osaki K."/>
            <person name="Tachibana H."/>
        </authorList>
    </citation>
    <scope>NUCLEOTIDE SEQUENCE [LARGE SCALE GENOMIC DNA]</scope>
    <source>
        <strain evidence="1 2">P19-061405</strain>
    </source>
</reference>
<organism evidence="1 2">
    <name type="scientific">Entamoeba nuttalli</name>
    <dbReference type="NCBI Taxonomy" id="412467"/>
    <lineage>
        <taxon>Eukaryota</taxon>
        <taxon>Amoebozoa</taxon>
        <taxon>Evosea</taxon>
        <taxon>Archamoebae</taxon>
        <taxon>Mastigamoebida</taxon>
        <taxon>Entamoebidae</taxon>
        <taxon>Entamoeba</taxon>
    </lineage>
</organism>
<gene>
    <name evidence="1" type="ORF">ENUP19_0298G0117</name>
</gene>
<accession>A0ABQ0DUY4</accession>
<dbReference type="EMBL" id="BAAFRS010000298">
    <property type="protein sequence ID" value="GAB1226662.1"/>
    <property type="molecule type" value="Genomic_DNA"/>
</dbReference>
<evidence type="ECO:0000313" key="2">
    <source>
        <dbReference type="Proteomes" id="UP001628156"/>
    </source>
</evidence>
<protein>
    <submittedName>
        <fullName evidence="1">Uncharacterized protein</fullName>
    </submittedName>
</protein>
<keyword evidence="2" id="KW-1185">Reference proteome</keyword>
<dbReference type="Proteomes" id="UP001628156">
    <property type="component" value="Unassembled WGS sequence"/>
</dbReference>
<proteinExistence type="predicted"/>
<sequence>MTQNNKRIDINQYGIVFCDEEGVRIEYFDENYICIIKQIYVKIPYIKSVCLINEKTIGYCCFASKETSPCTVYIHSFDIKERTANNNHAIIYKDDINSHLKRLNFKQEIKWIQVYQDELYVLLETDLIILSINDFSIKWNKSIEDPSFVEIGFPNGQFIASTLHGNTINFISTGSISNFPFSISQNTIKFIRIMKDNTAFIGLGEIGIIHSFVMKTNNQITLKFDNNYDDCIFIEKTSKYYIVCVSNNVSIKIMAFEDTKSRTIKAIDSFELDKSYLPCCSIVNEKEKFIAIITKKSVIYFTNEFKFKTEKKIKLVKI</sequence>
<name>A0ABQ0DUY4_9EUKA</name>
<evidence type="ECO:0000313" key="1">
    <source>
        <dbReference type="EMBL" id="GAB1226662.1"/>
    </source>
</evidence>